<evidence type="ECO:0000313" key="5">
    <source>
        <dbReference type="EMBL" id="HJA09542.1"/>
    </source>
</evidence>
<dbReference type="PANTHER" id="PTHR43022">
    <property type="entry name" value="PROTEIN SMF"/>
    <property type="match status" value="1"/>
</dbReference>
<evidence type="ECO:0000256" key="2">
    <source>
        <dbReference type="SAM" id="MobiDB-lite"/>
    </source>
</evidence>
<dbReference type="InterPro" id="IPR057666">
    <property type="entry name" value="DrpA_SLOG"/>
</dbReference>
<dbReference type="InterPro" id="IPR041614">
    <property type="entry name" value="DprA_WH"/>
</dbReference>
<dbReference type="Pfam" id="PF17782">
    <property type="entry name" value="WHD_DprA"/>
    <property type="match status" value="1"/>
</dbReference>
<dbReference type="Gene3D" id="3.40.50.450">
    <property type="match status" value="1"/>
</dbReference>
<sequence>MTDACPPSSALSKLDETARAEYWAALALRRSKGLGARSIRRLLGRFGSAFAAVHNVARWNEAGVPVSKGAALESDAWRREARPEWEDSRDLDGSILLWTDPRYPSRLRELPDAPALLYARGDLSLLDNACVAVVGSRACSPDNLRRTHTLARELSACGVTVVSGLARGIDCAAHKAALPEQGRTIAVLGAGLDVVYPPENRDLYQAVGVKGLLLSEFPPGTRPEGSHFPIRNRIISGLALGVVVVEAAPRSGSLITARLALDQNRAVYAVPPPGWPFAFPADTTDASDAKKAADAAADCDGCARLLTEGACPALNAADILTDLLPQLRHLLDHVPAEQAAPPPLEPPLHPHTAAAPRSVSSRRNVPAYAPDSAEGRAVTLLQAHGPLHIDDLLSHLPDHNAGTLSALLLMLELSGAVRRLPGAVYEACPS</sequence>
<dbReference type="Pfam" id="PF02481">
    <property type="entry name" value="DNA_processg_A"/>
    <property type="match status" value="1"/>
</dbReference>
<dbReference type="Gene3D" id="1.10.10.10">
    <property type="entry name" value="Winged helix-like DNA-binding domain superfamily/Winged helix DNA-binding domain"/>
    <property type="match status" value="1"/>
</dbReference>
<comment type="caution">
    <text evidence="5">The sequence shown here is derived from an EMBL/GenBank/DDBJ whole genome shotgun (WGS) entry which is preliminary data.</text>
</comment>
<feature type="domain" description="DprA winged helix" evidence="4">
    <location>
        <begin position="366"/>
        <end position="422"/>
    </location>
</feature>
<organism evidence="5 6">
    <name type="scientific">Candidatus Mailhella merdigallinarum</name>
    <dbReference type="NCBI Taxonomy" id="2838658"/>
    <lineage>
        <taxon>Bacteria</taxon>
        <taxon>Pseudomonadati</taxon>
        <taxon>Thermodesulfobacteriota</taxon>
        <taxon>Desulfovibrionia</taxon>
        <taxon>Desulfovibrionales</taxon>
        <taxon>Desulfovibrionaceae</taxon>
        <taxon>Mailhella</taxon>
    </lineage>
</organism>
<gene>
    <name evidence="5" type="primary">dprA</name>
    <name evidence="5" type="ORF">H9962_10215</name>
</gene>
<name>A0A9D2KN37_9BACT</name>
<dbReference type="InterPro" id="IPR036388">
    <property type="entry name" value="WH-like_DNA-bd_sf"/>
</dbReference>
<feature type="compositionally biased region" description="Pro residues" evidence="2">
    <location>
        <begin position="340"/>
        <end position="349"/>
    </location>
</feature>
<reference evidence="5" key="1">
    <citation type="journal article" date="2021" name="PeerJ">
        <title>Extensive microbial diversity within the chicken gut microbiome revealed by metagenomics and culture.</title>
        <authorList>
            <person name="Gilroy R."/>
            <person name="Ravi A."/>
            <person name="Getino M."/>
            <person name="Pursley I."/>
            <person name="Horton D.L."/>
            <person name="Alikhan N.F."/>
            <person name="Baker D."/>
            <person name="Gharbi K."/>
            <person name="Hall N."/>
            <person name="Watson M."/>
            <person name="Adriaenssens E.M."/>
            <person name="Foster-Nyarko E."/>
            <person name="Jarju S."/>
            <person name="Secka A."/>
            <person name="Antonio M."/>
            <person name="Oren A."/>
            <person name="Chaudhuri R.R."/>
            <person name="La Ragione R."/>
            <person name="Hildebrand F."/>
            <person name="Pallen M.J."/>
        </authorList>
    </citation>
    <scope>NUCLEOTIDE SEQUENCE</scope>
    <source>
        <strain evidence="5">CHK186-16707</strain>
    </source>
</reference>
<reference evidence="5" key="2">
    <citation type="submission" date="2021-04" db="EMBL/GenBank/DDBJ databases">
        <authorList>
            <person name="Gilroy R."/>
        </authorList>
    </citation>
    <scope>NUCLEOTIDE SEQUENCE</scope>
    <source>
        <strain evidence="5">CHK186-16707</strain>
    </source>
</reference>
<accession>A0A9D2KN37</accession>
<dbReference type="AlphaFoldDB" id="A0A9D2KN37"/>
<proteinExistence type="inferred from homology"/>
<comment type="similarity">
    <text evidence="1">Belongs to the DprA/Smf family.</text>
</comment>
<evidence type="ECO:0000313" key="6">
    <source>
        <dbReference type="Proteomes" id="UP000824225"/>
    </source>
</evidence>
<dbReference type="GO" id="GO:0009294">
    <property type="term" value="P:DNA-mediated transformation"/>
    <property type="evidence" value="ECO:0007669"/>
    <property type="project" value="InterPro"/>
</dbReference>
<feature type="domain" description="Smf/DprA SLOG" evidence="3">
    <location>
        <begin position="95"/>
        <end position="320"/>
    </location>
</feature>
<dbReference type="EMBL" id="DXAN01000032">
    <property type="protein sequence ID" value="HJA09542.1"/>
    <property type="molecule type" value="Genomic_DNA"/>
</dbReference>
<dbReference type="InterPro" id="IPR003488">
    <property type="entry name" value="DprA"/>
</dbReference>
<evidence type="ECO:0000259" key="4">
    <source>
        <dbReference type="Pfam" id="PF17782"/>
    </source>
</evidence>
<dbReference type="PANTHER" id="PTHR43022:SF1">
    <property type="entry name" value="PROTEIN SMF"/>
    <property type="match status" value="1"/>
</dbReference>
<evidence type="ECO:0000259" key="3">
    <source>
        <dbReference type="Pfam" id="PF02481"/>
    </source>
</evidence>
<dbReference type="NCBIfam" id="TIGR00732">
    <property type="entry name" value="dprA"/>
    <property type="match status" value="1"/>
</dbReference>
<protein>
    <submittedName>
        <fullName evidence="5">DNA-processing protein DprA</fullName>
    </submittedName>
</protein>
<dbReference type="Proteomes" id="UP000824225">
    <property type="component" value="Unassembled WGS sequence"/>
</dbReference>
<dbReference type="SUPFAM" id="SSF102405">
    <property type="entry name" value="MCP/YpsA-like"/>
    <property type="match status" value="1"/>
</dbReference>
<evidence type="ECO:0000256" key="1">
    <source>
        <dbReference type="ARBA" id="ARBA00006525"/>
    </source>
</evidence>
<feature type="region of interest" description="Disordered" evidence="2">
    <location>
        <begin position="337"/>
        <end position="371"/>
    </location>
</feature>